<feature type="region of interest" description="Disordered" evidence="1">
    <location>
        <begin position="247"/>
        <end position="298"/>
    </location>
</feature>
<proteinExistence type="predicted"/>
<sequence>MVQALLEVRTLIEASVAKHRDRRSRQAPVAMVPADDGTVLGTIEEMIAGARSSVDVVFASDALHAKAIHLALHGLLAARGGDVRVRLLCPPSMFDREFLRVQAARGRQVEVRLARMPMLEAVLVDETSALVCVESSAAVREASLVRVPSVLRTLYTLFGGVWRHAVPASEHVDFGDRARTEFAVRILGWLNAGVTDEVAARELSVSVRTYRRYVAEIMELLRANSRFQAGARAFELGLLPTASPSPAAALPSPAAAQPNPVAAGSAGRGADTGWVYPQRTAEDSGAVPGGRSPAPRRG</sequence>
<dbReference type="GO" id="GO:0003677">
    <property type="term" value="F:DNA binding"/>
    <property type="evidence" value="ECO:0007669"/>
    <property type="project" value="InterPro"/>
</dbReference>
<dbReference type="SUPFAM" id="SSF46894">
    <property type="entry name" value="C-terminal effector domain of the bipartite response regulators"/>
    <property type="match status" value="1"/>
</dbReference>
<feature type="domain" description="HTH luxR-type" evidence="2">
    <location>
        <begin position="184"/>
        <end position="233"/>
    </location>
</feature>
<dbReference type="AlphaFoldDB" id="A0AB39TSC1"/>
<dbReference type="RefSeq" id="WP_063773580.1">
    <property type="nucleotide sequence ID" value="NZ_CP163445.1"/>
</dbReference>
<feature type="compositionally biased region" description="Low complexity" evidence="1">
    <location>
        <begin position="247"/>
        <end position="260"/>
    </location>
</feature>
<accession>A0AB39TSC1</accession>
<dbReference type="GO" id="GO:0006355">
    <property type="term" value="P:regulation of DNA-templated transcription"/>
    <property type="evidence" value="ECO:0007669"/>
    <property type="project" value="InterPro"/>
</dbReference>
<dbReference type="EMBL" id="CP163445">
    <property type="protein sequence ID" value="XDQ82203.1"/>
    <property type="molecule type" value="Genomic_DNA"/>
</dbReference>
<dbReference type="InterPro" id="IPR016032">
    <property type="entry name" value="Sig_transdc_resp-reg_C-effctor"/>
</dbReference>
<evidence type="ECO:0000313" key="3">
    <source>
        <dbReference type="EMBL" id="XDQ82203.1"/>
    </source>
</evidence>
<reference evidence="3" key="1">
    <citation type="submission" date="2024-07" db="EMBL/GenBank/DDBJ databases">
        <authorList>
            <person name="Yu S.T."/>
        </authorList>
    </citation>
    <scope>NUCLEOTIDE SEQUENCE</scope>
    <source>
        <strain evidence="3">Y1</strain>
    </source>
</reference>
<protein>
    <submittedName>
        <fullName evidence="3">LuxR family transcriptional regulator</fullName>
    </submittedName>
</protein>
<dbReference type="Gene3D" id="1.10.10.10">
    <property type="entry name" value="Winged helix-like DNA-binding domain superfamily/Winged helix DNA-binding domain"/>
    <property type="match status" value="1"/>
</dbReference>
<dbReference type="InterPro" id="IPR036388">
    <property type="entry name" value="WH-like_DNA-bd_sf"/>
</dbReference>
<gene>
    <name evidence="3" type="ORF">AB2U05_28880</name>
</gene>
<dbReference type="InterPro" id="IPR000792">
    <property type="entry name" value="Tscrpt_reg_LuxR_C"/>
</dbReference>
<evidence type="ECO:0000256" key="1">
    <source>
        <dbReference type="SAM" id="MobiDB-lite"/>
    </source>
</evidence>
<organism evidence="3">
    <name type="scientific">Streptomyces sp. Y1</name>
    <dbReference type="NCBI Taxonomy" id="3238634"/>
    <lineage>
        <taxon>Bacteria</taxon>
        <taxon>Bacillati</taxon>
        <taxon>Actinomycetota</taxon>
        <taxon>Actinomycetes</taxon>
        <taxon>Kitasatosporales</taxon>
        <taxon>Streptomycetaceae</taxon>
        <taxon>Streptomyces</taxon>
    </lineage>
</organism>
<evidence type="ECO:0000259" key="2">
    <source>
        <dbReference type="SMART" id="SM00421"/>
    </source>
</evidence>
<name>A0AB39TSC1_9ACTN</name>
<dbReference type="SMART" id="SM00421">
    <property type="entry name" value="HTH_LUXR"/>
    <property type="match status" value="1"/>
</dbReference>